<reference evidence="2" key="1">
    <citation type="submission" date="2014-03" db="EMBL/GenBank/DDBJ databases">
        <authorList>
            <person name="Aksoy S."/>
            <person name="Warren W."/>
            <person name="Wilson R.K."/>
        </authorList>
    </citation>
    <scope>NUCLEOTIDE SEQUENCE [LARGE SCALE GENOMIC DNA]</scope>
    <source>
        <strain evidence="2">IAEA</strain>
    </source>
</reference>
<keyword evidence="2" id="KW-1185">Reference proteome</keyword>
<dbReference type="AlphaFoldDB" id="A0A1A9WYA4"/>
<dbReference type="Proteomes" id="UP000091820">
    <property type="component" value="Unassembled WGS sequence"/>
</dbReference>
<sequence>MLMFERRYLIDNEESCYFKICQNCGTRLQLTLKESDCVALTYKPRKFTFLRFRTLLCRFTWKFKISAKCHIPYKHPVALIFMIFPISVRPQTATSGA</sequence>
<name>A0A1A9WYA4_9MUSC</name>
<evidence type="ECO:0000313" key="2">
    <source>
        <dbReference type="Proteomes" id="UP000091820"/>
    </source>
</evidence>
<protein>
    <submittedName>
        <fullName evidence="1">Uncharacterized protein</fullName>
    </submittedName>
</protein>
<evidence type="ECO:0000313" key="1">
    <source>
        <dbReference type="EnsemblMetazoa" id="GBRI037071-PA"/>
    </source>
</evidence>
<reference evidence="1" key="2">
    <citation type="submission" date="2020-05" db="UniProtKB">
        <authorList>
            <consortium name="EnsemblMetazoa"/>
        </authorList>
    </citation>
    <scope>IDENTIFICATION</scope>
    <source>
        <strain evidence="1">IAEA</strain>
    </source>
</reference>
<proteinExistence type="predicted"/>
<dbReference type="VEuPathDB" id="VectorBase:GBRI037071"/>
<organism evidence="1 2">
    <name type="scientific">Glossina brevipalpis</name>
    <dbReference type="NCBI Taxonomy" id="37001"/>
    <lineage>
        <taxon>Eukaryota</taxon>
        <taxon>Metazoa</taxon>
        <taxon>Ecdysozoa</taxon>
        <taxon>Arthropoda</taxon>
        <taxon>Hexapoda</taxon>
        <taxon>Insecta</taxon>
        <taxon>Pterygota</taxon>
        <taxon>Neoptera</taxon>
        <taxon>Endopterygota</taxon>
        <taxon>Diptera</taxon>
        <taxon>Brachycera</taxon>
        <taxon>Muscomorpha</taxon>
        <taxon>Hippoboscoidea</taxon>
        <taxon>Glossinidae</taxon>
        <taxon>Glossina</taxon>
    </lineage>
</organism>
<accession>A0A1A9WYA4</accession>
<dbReference type="EnsemblMetazoa" id="GBRI037071-RA">
    <property type="protein sequence ID" value="GBRI037071-PA"/>
    <property type="gene ID" value="GBRI037071"/>
</dbReference>